<feature type="transmembrane region" description="Helical" evidence="2">
    <location>
        <begin position="317"/>
        <end position="342"/>
    </location>
</feature>
<proteinExistence type="predicted"/>
<sequence length="461" mass="52192">MTKTREYSASDGILNMLYALQNGADTGSGIRPMRDYGKNLLGSKLPPAFIQRAVSNLNNLFGNYPVTSDYAPSVLFTVIFIVLGTAHFTLFTVNVSRGHLFYISFAWGLIAWLKGVGFALRSQWALDILQVNIGLASEVILIVSGVFLSTVNLVLAQRLFTWRHPVGGDRKLFKNIMYGMYVMVVAVIVGTVFAQASPYVNFVGPVAFQRYGKAVKGTSILIISYSLTAISLVLMSYFFKPTRKDENLYTYQPWWVESFHPFYFVKKNASREAEETFMKRNHNHRHAVRVIAATHHHFNMVEGLSNERGDLTHNYSIIIVTITTAFTFVESILRCITCFQMQPSWNNSPLCKPIVAYICWGVLETLAHIFYLVGRVDLRFYKPDILPVKIRSIITAEQSFFASRNISQNVSDEEESEAEDMDDFSYTESPPSRTAAPPGYEFKNDKLEESTSNDNESDFNF</sequence>
<name>G3BE96_CANTC</name>
<dbReference type="Pfam" id="PF11309">
    <property type="entry name" value="DUF3112"/>
    <property type="match status" value="1"/>
</dbReference>
<dbReference type="RefSeq" id="XP_006689708.1">
    <property type="nucleotide sequence ID" value="XM_006689645.1"/>
</dbReference>
<dbReference type="KEGG" id="cten:90981811"/>
<keyword evidence="4" id="KW-1185">Reference proteome</keyword>
<feature type="transmembrane region" description="Helical" evidence="2">
    <location>
        <begin position="70"/>
        <end position="93"/>
    </location>
</feature>
<accession>G3BE96</accession>
<gene>
    <name evidence="3" type="ORF">CANTEDRAFT_127772</name>
</gene>
<organism evidence="4">
    <name type="scientific">Candida tenuis (strain ATCC 10573 / BCRC 21748 / CBS 615 / JCM 9827 / NBRC 10315 / NRRL Y-1498 / VKM Y-70)</name>
    <name type="common">Yeast</name>
    <name type="synonym">Yamadazyma tenuis</name>
    <dbReference type="NCBI Taxonomy" id="590646"/>
    <lineage>
        <taxon>Eukaryota</taxon>
        <taxon>Fungi</taxon>
        <taxon>Dikarya</taxon>
        <taxon>Ascomycota</taxon>
        <taxon>Saccharomycotina</taxon>
        <taxon>Pichiomycetes</taxon>
        <taxon>Debaryomycetaceae</taxon>
        <taxon>Yamadazyma</taxon>
    </lineage>
</organism>
<dbReference type="InterPro" id="IPR021460">
    <property type="entry name" value="DUF3112"/>
</dbReference>
<keyword evidence="2" id="KW-1133">Transmembrane helix</keyword>
<evidence type="ECO:0000256" key="2">
    <source>
        <dbReference type="SAM" id="Phobius"/>
    </source>
</evidence>
<dbReference type="OrthoDB" id="3357002at2759"/>
<feature type="transmembrane region" description="Helical" evidence="2">
    <location>
        <begin position="354"/>
        <end position="373"/>
    </location>
</feature>
<feature type="transmembrane region" description="Helical" evidence="2">
    <location>
        <begin position="132"/>
        <end position="155"/>
    </location>
</feature>
<feature type="compositionally biased region" description="Acidic residues" evidence="1">
    <location>
        <begin position="411"/>
        <end position="425"/>
    </location>
</feature>
<evidence type="ECO:0000313" key="3">
    <source>
        <dbReference type="EMBL" id="EGV60494.1"/>
    </source>
</evidence>
<feature type="region of interest" description="Disordered" evidence="1">
    <location>
        <begin position="407"/>
        <end position="461"/>
    </location>
</feature>
<protein>
    <submittedName>
        <fullName evidence="3">Uncharacterized protein</fullName>
    </submittedName>
</protein>
<reference evidence="3 4" key="1">
    <citation type="journal article" date="2011" name="Proc. Natl. Acad. Sci. U.S.A.">
        <title>Comparative genomics of xylose-fermenting fungi for enhanced biofuel production.</title>
        <authorList>
            <person name="Wohlbach D.J."/>
            <person name="Kuo A."/>
            <person name="Sato T.K."/>
            <person name="Potts K.M."/>
            <person name="Salamov A.A."/>
            <person name="LaButti K.M."/>
            <person name="Sun H."/>
            <person name="Clum A."/>
            <person name="Pangilinan J.L."/>
            <person name="Lindquist E.A."/>
            <person name="Lucas S."/>
            <person name="Lapidus A."/>
            <person name="Jin M."/>
            <person name="Gunawan C."/>
            <person name="Balan V."/>
            <person name="Dale B.E."/>
            <person name="Jeffries T.W."/>
            <person name="Zinkel R."/>
            <person name="Barry K.W."/>
            <person name="Grigoriev I.V."/>
            <person name="Gasch A.P."/>
        </authorList>
    </citation>
    <scope>NUCLEOTIDE SEQUENCE [LARGE SCALE GENOMIC DNA]</scope>
    <source>
        <strain evidence="4">ATCC 10573 / BCRC 21748 / CBS 615 / JCM 9827 / NBRC 10315 / NRRL Y-1498 / VKM Y-70</strain>
    </source>
</reference>
<feature type="transmembrane region" description="Helical" evidence="2">
    <location>
        <begin position="100"/>
        <end position="120"/>
    </location>
</feature>
<dbReference type="Proteomes" id="UP000000707">
    <property type="component" value="Unassembled WGS sequence"/>
</dbReference>
<dbReference type="EMBL" id="GL996528">
    <property type="protein sequence ID" value="EGV60494.1"/>
    <property type="molecule type" value="Genomic_DNA"/>
</dbReference>
<dbReference type="PANTHER" id="PTHR35184:SF1">
    <property type="entry name" value="INTEGRAL MEMBRANE PROTEIN"/>
    <property type="match status" value="1"/>
</dbReference>
<feature type="compositionally biased region" description="Polar residues" evidence="1">
    <location>
        <begin position="450"/>
        <end position="461"/>
    </location>
</feature>
<feature type="transmembrane region" description="Helical" evidence="2">
    <location>
        <begin position="220"/>
        <end position="239"/>
    </location>
</feature>
<keyword evidence="2" id="KW-0812">Transmembrane</keyword>
<evidence type="ECO:0000313" key="4">
    <source>
        <dbReference type="Proteomes" id="UP000000707"/>
    </source>
</evidence>
<evidence type="ECO:0000256" key="1">
    <source>
        <dbReference type="SAM" id="MobiDB-lite"/>
    </source>
</evidence>
<dbReference type="PANTHER" id="PTHR35184">
    <property type="entry name" value="YALI0C10208P"/>
    <property type="match status" value="1"/>
</dbReference>
<feature type="transmembrane region" description="Helical" evidence="2">
    <location>
        <begin position="176"/>
        <end position="200"/>
    </location>
</feature>
<keyword evidence="2" id="KW-0472">Membrane</keyword>
<dbReference type="AlphaFoldDB" id="G3BE96"/>